<sequence length="149" mass="15755">MTHFNLKTLFAATLFAGAATLSAAPAHASFEGCMARNADYIGCWLSEKLDGDYIHGGQLDLTGEDTNRIDKLMSAGYMKIDAVKGEQQVGKVKGAQAMAKAKAAPSLAKAKSVESVAKGTHIQSCETGKILDMIEKKVAPADIAKSCYK</sequence>
<protein>
    <submittedName>
        <fullName evidence="2">Uncharacterized protein</fullName>
    </submittedName>
</protein>
<reference evidence="2 3" key="1">
    <citation type="submission" date="2017-03" db="EMBL/GenBank/DDBJ databases">
        <authorList>
            <person name="Afonso C.L."/>
            <person name="Miller P.J."/>
            <person name="Scott M.A."/>
            <person name="Spackman E."/>
            <person name="Goraichik I."/>
            <person name="Dimitrov K.M."/>
            <person name="Suarez D.L."/>
            <person name="Swayne D.E."/>
        </authorList>
    </citation>
    <scope>NUCLEOTIDE SEQUENCE [LARGE SCALE GENOMIC DNA]</scope>
    <source>
        <strain evidence="2 3">CECT 7971</strain>
    </source>
</reference>
<feature type="signal peptide" evidence="1">
    <location>
        <begin position="1"/>
        <end position="28"/>
    </location>
</feature>
<feature type="chain" id="PRO_5011003532" evidence="1">
    <location>
        <begin position="29"/>
        <end position="149"/>
    </location>
</feature>
<accession>A0A1Y5T2V1</accession>
<dbReference type="STRING" id="658057.SAMN04488032_109127"/>
<name>A0A1Y5T2V1_9RHOB</name>
<dbReference type="AlphaFoldDB" id="A0A1Y5T2V1"/>
<keyword evidence="3" id="KW-1185">Reference proteome</keyword>
<dbReference type="EMBL" id="FWFW01000009">
    <property type="protein sequence ID" value="SLN54573.1"/>
    <property type="molecule type" value="Genomic_DNA"/>
</dbReference>
<dbReference type="OrthoDB" id="7851005at2"/>
<keyword evidence="1" id="KW-0732">Signal</keyword>
<dbReference type="Proteomes" id="UP000193307">
    <property type="component" value="Unassembled WGS sequence"/>
</dbReference>
<evidence type="ECO:0000256" key="1">
    <source>
        <dbReference type="SAM" id="SignalP"/>
    </source>
</evidence>
<gene>
    <name evidence="2" type="ORF">PAM7971_02818</name>
</gene>
<proteinExistence type="predicted"/>
<evidence type="ECO:0000313" key="2">
    <source>
        <dbReference type="EMBL" id="SLN54573.1"/>
    </source>
</evidence>
<dbReference type="RefSeq" id="WP_085849924.1">
    <property type="nucleotide sequence ID" value="NZ_FNZV01000009.1"/>
</dbReference>
<organism evidence="2 3">
    <name type="scientific">Pacificibacter marinus</name>
    <dbReference type="NCBI Taxonomy" id="658057"/>
    <lineage>
        <taxon>Bacteria</taxon>
        <taxon>Pseudomonadati</taxon>
        <taxon>Pseudomonadota</taxon>
        <taxon>Alphaproteobacteria</taxon>
        <taxon>Rhodobacterales</taxon>
        <taxon>Roseobacteraceae</taxon>
        <taxon>Pacificibacter</taxon>
    </lineage>
</organism>
<evidence type="ECO:0000313" key="3">
    <source>
        <dbReference type="Proteomes" id="UP000193307"/>
    </source>
</evidence>